<evidence type="ECO:0000313" key="4">
    <source>
        <dbReference type="Proteomes" id="UP000198847"/>
    </source>
</evidence>
<dbReference type="HAMAP" id="MF_01845">
    <property type="entry name" value="UPF0597"/>
    <property type="match status" value="1"/>
</dbReference>
<dbReference type="STRING" id="112903.SAMN04490178_12331"/>
<reference evidence="3 4" key="1">
    <citation type="submission" date="2016-10" db="EMBL/GenBank/DDBJ databases">
        <authorList>
            <person name="de Groot N.N."/>
        </authorList>
    </citation>
    <scope>NUCLEOTIDE SEQUENCE [LARGE SCALE GENOMIC DNA]</scope>
    <source>
        <strain evidence="3 4">DSM 13305</strain>
    </source>
</reference>
<dbReference type="PANTHER" id="PTHR30501:SF2">
    <property type="entry name" value="UPF0597 PROTEIN YHAM"/>
    <property type="match status" value="1"/>
</dbReference>
<dbReference type="GO" id="GO:0019450">
    <property type="term" value="P:L-cysteine catabolic process to pyruvate"/>
    <property type="evidence" value="ECO:0007669"/>
    <property type="project" value="TreeGrafter"/>
</dbReference>
<dbReference type="PIRSF" id="PIRSF006054">
    <property type="entry name" value="UCP006054"/>
    <property type="match status" value="1"/>
</dbReference>
<dbReference type="InterPro" id="IPR005130">
    <property type="entry name" value="Ser_deHydtase-like_asu"/>
</dbReference>
<dbReference type="PANTHER" id="PTHR30501">
    <property type="entry name" value="UPF0597 PROTEIN YHAM"/>
    <property type="match status" value="1"/>
</dbReference>
<keyword evidence="4" id="KW-1185">Reference proteome</keyword>
<sequence length="426" mass="45262">MNKGRTLFENYLEILKEELVPALGCTEPIAIAYAAAKAREVLGSFPEKAILECSGNIVKNVKSVVIPNTGGLAGIRAAMLAGLVGGKAAERLEVLAHMTPAGMAEVKQLEKNQFGDIRLLNTDINLHLILHLSSGSDTVTVELKNTHTHICRIEKNGQLLQQEAAETRINEGVTTDRSLLTVRDIYRFASKVPLEWVKGIITRQVACNMALAEAGLCGAYGVRIGRTLLDSGQGDQVLCKIKAYAAAASEARMGGCMLPVITNSGSGNQSIASTVPVIVYASEQQLPEERLYRGLVLSNLLTIHQKTSIGRLSAFCGAVSAACSSGAAITYLAGGNLRQINQTIHNMLANVPGIVCDGAKPSCAAKIASCLDAAYMAHTLARRGSQYQAGQGIIKHDVEETIAAVGRLASRGMRATDAEILQIMLE</sequence>
<evidence type="ECO:0000259" key="2">
    <source>
        <dbReference type="Pfam" id="PF03313"/>
    </source>
</evidence>
<dbReference type="RefSeq" id="WP_091749846.1">
    <property type="nucleotide sequence ID" value="NZ_FODY01000023.1"/>
</dbReference>
<dbReference type="Proteomes" id="UP000198847">
    <property type="component" value="Unassembled WGS sequence"/>
</dbReference>
<dbReference type="OrthoDB" id="41906at2"/>
<feature type="domain" description="Serine dehydratase-like alpha subunit" evidence="2">
    <location>
        <begin position="92"/>
        <end position="422"/>
    </location>
</feature>
<dbReference type="Pfam" id="PF03313">
    <property type="entry name" value="SDH_alpha"/>
    <property type="match status" value="1"/>
</dbReference>
<comment type="similarity">
    <text evidence="1">Belongs to the UPF0597 family.</text>
</comment>
<organism evidence="3 4">
    <name type="scientific">Propionispora vibrioides</name>
    <dbReference type="NCBI Taxonomy" id="112903"/>
    <lineage>
        <taxon>Bacteria</taxon>
        <taxon>Bacillati</taxon>
        <taxon>Bacillota</taxon>
        <taxon>Negativicutes</taxon>
        <taxon>Selenomonadales</taxon>
        <taxon>Sporomusaceae</taxon>
        <taxon>Propionispora</taxon>
    </lineage>
</organism>
<accession>A0A1H8XEW4</accession>
<dbReference type="GO" id="GO:0080146">
    <property type="term" value="F:L-cysteine desulfhydrase activity"/>
    <property type="evidence" value="ECO:0007669"/>
    <property type="project" value="TreeGrafter"/>
</dbReference>
<evidence type="ECO:0000313" key="3">
    <source>
        <dbReference type="EMBL" id="SEP38564.1"/>
    </source>
</evidence>
<protein>
    <recommendedName>
        <fullName evidence="1">UPF0597 protein SAMN04490178_12331</fullName>
    </recommendedName>
</protein>
<dbReference type="AlphaFoldDB" id="A0A1H8XEW4"/>
<dbReference type="EMBL" id="FODY01000023">
    <property type="protein sequence ID" value="SEP38564.1"/>
    <property type="molecule type" value="Genomic_DNA"/>
</dbReference>
<gene>
    <name evidence="3" type="ORF">SAMN04490178_12331</name>
</gene>
<dbReference type="InterPro" id="IPR021144">
    <property type="entry name" value="UPF0597"/>
</dbReference>
<evidence type="ECO:0000256" key="1">
    <source>
        <dbReference type="HAMAP-Rule" id="MF_01845"/>
    </source>
</evidence>
<name>A0A1H8XEW4_9FIRM</name>
<proteinExistence type="inferred from homology"/>